<evidence type="ECO:0000313" key="8">
    <source>
        <dbReference type="EnsemblPlants" id="Kaladp0039s0022.1.v1.1"/>
    </source>
</evidence>
<accession>A0A7N0TJB4</accession>
<dbReference type="PANTHER" id="PTHR10332">
    <property type="entry name" value="EQUILIBRATIVE NUCLEOSIDE TRANSPORTER"/>
    <property type="match status" value="1"/>
</dbReference>
<evidence type="ECO:0000256" key="5">
    <source>
        <dbReference type="ARBA" id="ARBA00022989"/>
    </source>
</evidence>
<feature type="transmembrane region" description="Helical" evidence="7">
    <location>
        <begin position="106"/>
        <end position="124"/>
    </location>
</feature>
<dbReference type="Proteomes" id="UP000594263">
    <property type="component" value="Unplaced"/>
</dbReference>
<proteinExistence type="inferred from homology"/>
<feature type="transmembrane region" description="Helical" evidence="7">
    <location>
        <begin position="348"/>
        <end position="372"/>
    </location>
</feature>
<evidence type="ECO:0008006" key="10">
    <source>
        <dbReference type="Google" id="ProtNLM"/>
    </source>
</evidence>
<name>A0A7N0TJB4_KALFE</name>
<feature type="transmembrane region" description="Helical" evidence="7">
    <location>
        <begin position="384"/>
        <end position="407"/>
    </location>
</feature>
<protein>
    <recommendedName>
        <fullName evidence="10">Equilibrative nucleoside transporter</fullName>
    </recommendedName>
</protein>
<keyword evidence="3" id="KW-0813">Transport</keyword>
<keyword evidence="6 7" id="KW-0472">Membrane</keyword>
<evidence type="ECO:0000256" key="7">
    <source>
        <dbReference type="SAM" id="Phobius"/>
    </source>
</evidence>
<reference evidence="8" key="1">
    <citation type="submission" date="2021-01" db="UniProtKB">
        <authorList>
            <consortium name="EnsemblPlants"/>
        </authorList>
    </citation>
    <scope>IDENTIFICATION</scope>
</reference>
<dbReference type="Pfam" id="PF01733">
    <property type="entry name" value="Nucleoside_tran"/>
    <property type="match status" value="1"/>
</dbReference>
<organism evidence="8 9">
    <name type="scientific">Kalanchoe fedtschenkoi</name>
    <name type="common">Lavender scallops</name>
    <name type="synonym">South American air plant</name>
    <dbReference type="NCBI Taxonomy" id="63787"/>
    <lineage>
        <taxon>Eukaryota</taxon>
        <taxon>Viridiplantae</taxon>
        <taxon>Streptophyta</taxon>
        <taxon>Embryophyta</taxon>
        <taxon>Tracheophyta</taxon>
        <taxon>Spermatophyta</taxon>
        <taxon>Magnoliopsida</taxon>
        <taxon>eudicotyledons</taxon>
        <taxon>Gunneridae</taxon>
        <taxon>Pentapetalae</taxon>
        <taxon>Saxifragales</taxon>
        <taxon>Crassulaceae</taxon>
        <taxon>Kalanchoe</taxon>
    </lineage>
</organism>
<dbReference type="PANTHER" id="PTHR10332:SF30">
    <property type="entry name" value="EQUILIBRATIVE NUCLEOTIDE TRANSPORTER 2"/>
    <property type="match status" value="1"/>
</dbReference>
<dbReference type="InterPro" id="IPR002259">
    <property type="entry name" value="Eqnu_transpt"/>
</dbReference>
<dbReference type="AlphaFoldDB" id="A0A7N0TJB4"/>
<comment type="similarity">
    <text evidence="2">Belongs to the SLC29A/ENT transporter (TC 2.A.57) family.</text>
</comment>
<evidence type="ECO:0000256" key="6">
    <source>
        <dbReference type="ARBA" id="ARBA00023136"/>
    </source>
</evidence>
<feature type="transmembrane region" description="Helical" evidence="7">
    <location>
        <begin position="12"/>
        <end position="30"/>
    </location>
</feature>
<feature type="transmembrane region" description="Helical" evidence="7">
    <location>
        <begin position="50"/>
        <end position="69"/>
    </location>
</feature>
<comment type="subcellular location">
    <subcellularLocation>
        <location evidence="1">Membrane</location>
        <topology evidence="1">Multi-pass membrane protein</topology>
    </subcellularLocation>
</comment>
<evidence type="ECO:0000256" key="3">
    <source>
        <dbReference type="ARBA" id="ARBA00022448"/>
    </source>
</evidence>
<dbReference type="GO" id="GO:0005886">
    <property type="term" value="C:plasma membrane"/>
    <property type="evidence" value="ECO:0007669"/>
    <property type="project" value="TreeGrafter"/>
</dbReference>
<dbReference type="PIRSF" id="PIRSF016379">
    <property type="entry name" value="ENT"/>
    <property type="match status" value="1"/>
</dbReference>
<feature type="transmembrane region" description="Helical" evidence="7">
    <location>
        <begin position="179"/>
        <end position="200"/>
    </location>
</feature>
<evidence type="ECO:0000256" key="2">
    <source>
        <dbReference type="ARBA" id="ARBA00007965"/>
    </source>
</evidence>
<evidence type="ECO:0000313" key="9">
    <source>
        <dbReference type="Proteomes" id="UP000594263"/>
    </source>
</evidence>
<dbReference type="EnsemblPlants" id="Kaladp0039s0022.1.v1.1">
    <property type="protein sequence ID" value="Kaladp0039s0022.1.v1.1"/>
    <property type="gene ID" value="Kaladp0039s0022.v1.1"/>
</dbReference>
<evidence type="ECO:0000256" key="1">
    <source>
        <dbReference type="ARBA" id="ARBA00004141"/>
    </source>
</evidence>
<keyword evidence="4 7" id="KW-0812">Transmembrane</keyword>
<evidence type="ECO:0000256" key="4">
    <source>
        <dbReference type="ARBA" id="ARBA00022692"/>
    </source>
</evidence>
<dbReference type="Gramene" id="Kaladp0039s0022.1.v1.1">
    <property type="protein sequence ID" value="Kaladp0039s0022.1.v1.1"/>
    <property type="gene ID" value="Kaladp0039s0022.v1.1"/>
</dbReference>
<feature type="transmembrane region" description="Helical" evidence="7">
    <location>
        <begin position="81"/>
        <end position="100"/>
    </location>
</feature>
<keyword evidence="9" id="KW-1185">Reference proteome</keyword>
<feature type="transmembrane region" description="Helical" evidence="7">
    <location>
        <begin position="323"/>
        <end position="342"/>
    </location>
</feature>
<dbReference type="GO" id="GO:0005337">
    <property type="term" value="F:nucleoside transmembrane transporter activity"/>
    <property type="evidence" value="ECO:0007669"/>
    <property type="project" value="InterPro"/>
</dbReference>
<keyword evidence="5 7" id="KW-1133">Transmembrane helix</keyword>
<feature type="transmembrane region" description="Helical" evidence="7">
    <location>
        <begin position="291"/>
        <end position="311"/>
    </location>
</feature>
<sequence>MSIYMSLKGRCVLMILCWLLGTGSLFPWNSMLNVIDFYTDLFPKYHPSRVLSVVYSPIAFATLAVMVCFESSINTRRRNLTGYTIYFVVSVFILVLETSMSRRGGLGNFIGVCFSSGAIGYADAHVAGGMIGELAFMQPEFTQSFLAGMAASGALTSGLRLVTKAAFKNAKTGMRTGALTFFALSAGFNLFCVLLYAFVFPKLPLVKHYRLKAASEGSKTVLADLAAAGIRAQTQNEDEARVTKDDRLSVIQLLVENLDYGFDTFLVSTVTLSIFPGFLFEDTGHHSLGSWYALILIAVYNLWDLIGRYVPLIKFMSIESRKVVLALVCSRLLFVPAFYFTAKYGAQGWMIFLTSFLGITNGYFSVCIFTAAPKGYIGPEQNALGNLLCLCLQGGIFIGIALDWLWLIGKGW</sequence>